<comment type="cofactor">
    <cofactor evidence="1 9">
        <name>FAD</name>
        <dbReference type="ChEBI" id="CHEBI:57692"/>
    </cofactor>
</comment>
<dbReference type="AlphaFoldDB" id="A0A2I0R5T8"/>
<keyword evidence="6 9" id="KW-0560">Oxidoreductase</keyword>
<proteinExistence type="inferred from homology"/>
<name>A0A2I0R5T8_9FLAO</name>
<comment type="function">
    <text evidence="9">Catalyzes the hydroxylation of L-kynurenine (L-Kyn) to form 3-hydroxy-L-kynurenine (L-3OHKyn). Required for synthesis of quinolinic acid.</text>
</comment>
<dbReference type="RefSeq" id="WP_101333089.1">
    <property type="nucleotide sequence ID" value="NZ_PJNI01000001.1"/>
</dbReference>
<dbReference type="GO" id="GO:0070189">
    <property type="term" value="P:kynurenine metabolic process"/>
    <property type="evidence" value="ECO:0007669"/>
    <property type="project" value="TreeGrafter"/>
</dbReference>
<dbReference type="UniPathway" id="UPA00253">
    <property type="reaction ID" value="UER00328"/>
</dbReference>
<evidence type="ECO:0000256" key="5">
    <source>
        <dbReference type="ARBA" id="ARBA00022857"/>
    </source>
</evidence>
<dbReference type="HAMAP" id="MF_01971">
    <property type="entry name" value="Kynurenine_monooxygenase"/>
    <property type="match status" value="1"/>
</dbReference>
<gene>
    <name evidence="9" type="primary">kmo</name>
    <name evidence="11" type="ORF">CW751_00990</name>
</gene>
<keyword evidence="7 9" id="KW-0503">Monooxygenase</keyword>
<dbReference type="SUPFAM" id="SSF51905">
    <property type="entry name" value="FAD/NAD(P)-binding domain"/>
    <property type="match status" value="1"/>
</dbReference>
<dbReference type="GO" id="GO:0019805">
    <property type="term" value="P:quinolinate biosynthetic process"/>
    <property type="evidence" value="ECO:0007669"/>
    <property type="project" value="UniProtKB-UniRule"/>
</dbReference>
<sequence length="447" mass="50988">MEEKNVAVVGAGLVGSLLAVLLAKKGMNVDVFERRPDLRKAKAIGGRSINLALSNRGFKALELAGFADEIKSIAIPMYGRKMHDIEGNLTYQPYGKEDEAIYSVSRGQLNQKLMNLADDYKNIRYRFDHACEGIELDKNEIHFKNTSTNSLEKYNYQQIFGTDGAFSAVRGSLQKTPMFNYAQEYLPHGYKELHFPANEDGTHCFDKNCLHIWPRGEFMLIALPNLDGSFTVTLFFPMKGETSFESLDTEEKVVDFFEKTFPDTLPYLPNLTKDFFENPTSTLVTIRCNPWNFEDKVLLLGDASHAVVPFYGQGLNAGMEDCTILMDLMENYKGKPEDFLATYSEKRVADGNAIADLALYNYIEMRDLAGDEDFLLRKKIERKFSDMYPNKWMPLYSQVTFSHIPYSEALAAGNKQRKIMDEVMKMEDIHDVWDEPKVIEKILSLVE</sequence>
<evidence type="ECO:0000256" key="8">
    <source>
        <dbReference type="ARBA" id="ARBA00047818"/>
    </source>
</evidence>
<keyword evidence="12" id="KW-1185">Reference proteome</keyword>
<comment type="pathway">
    <text evidence="9">Cofactor biosynthesis; NAD(+) biosynthesis; quinolinate from L-kynurenine: step 1/3.</text>
</comment>
<dbReference type="PRINTS" id="PR00420">
    <property type="entry name" value="RNGMNOXGNASE"/>
</dbReference>
<comment type="caution">
    <text evidence="11">The sequence shown here is derived from an EMBL/GenBank/DDBJ whole genome shotgun (WGS) entry which is preliminary data.</text>
</comment>
<evidence type="ECO:0000256" key="9">
    <source>
        <dbReference type="HAMAP-Rule" id="MF_01971"/>
    </source>
</evidence>
<evidence type="ECO:0000256" key="6">
    <source>
        <dbReference type="ARBA" id="ARBA00023002"/>
    </source>
</evidence>
<evidence type="ECO:0000313" key="12">
    <source>
        <dbReference type="Proteomes" id="UP000236654"/>
    </source>
</evidence>
<dbReference type="Proteomes" id="UP000236654">
    <property type="component" value="Unassembled WGS sequence"/>
</dbReference>
<evidence type="ECO:0000259" key="10">
    <source>
        <dbReference type="Pfam" id="PF01494"/>
    </source>
</evidence>
<evidence type="ECO:0000256" key="1">
    <source>
        <dbReference type="ARBA" id="ARBA00001974"/>
    </source>
</evidence>
<feature type="domain" description="FAD-binding" evidence="10">
    <location>
        <begin position="5"/>
        <end position="356"/>
    </location>
</feature>
<dbReference type="InterPro" id="IPR027545">
    <property type="entry name" value="Kynurenine_monooxygenase"/>
</dbReference>
<keyword evidence="3 9" id="KW-0662">Pyridine nucleotide biosynthesis</keyword>
<evidence type="ECO:0000256" key="3">
    <source>
        <dbReference type="ARBA" id="ARBA00022642"/>
    </source>
</evidence>
<evidence type="ECO:0000256" key="7">
    <source>
        <dbReference type="ARBA" id="ARBA00023033"/>
    </source>
</evidence>
<organism evidence="11 12">
    <name type="scientific">Brumimicrobium salinarum</name>
    <dbReference type="NCBI Taxonomy" id="2058658"/>
    <lineage>
        <taxon>Bacteria</taxon>
        <taxon>Pseudomonadati</taxon>
        <taxon>Bacteroidota</taxon>
        <taxon>Flavobacteriia</taxon>
        <taxon>Flavobacteriales</taxon>
        <taxon>Crocinitomicaceae</taxon>
        <taxon>Brumimicrobium</taxon>
    </lineage>
</organism>
<keyword evidence="2 9" id="KW-0285">Flavoprotein</keyword>
<dbReference type="InterPro" id="IPR036188">
    <property type="entry name" value="FAD/NAD-bd_sf"/>
</dbReference>
<dbReference type="GO" id="GO:0006569">
    <property type="term" value="P:L-tryptophan catabolic process"/>
    <property type="evidence" value="ECO:0007669"/>
    <property type="project" value="UniProtKB-UniRule"/>
</dbReference>
<dbReference type="GO" id="GO:0004502">
    <property type="term" value="F:kynurenine 3-monooxygenase activity"/>
    <property type="evidence" value="ECO:0007669"/>
    <property type="project" value="UniProtKB-UniRule"/>
</dbReference>
<dbReference type="GO" id="GO:0009435">
    <property type="term" value="P:NAD+ biosynthetic process"/>
    <property type="evidence" value="ECO:0007669"/>
    <property type="project" value="UniProtKB-UniPathway"/>
</dbReference>
<protein>
    <recommendedName>
        <fullName evidence="9">Kynurenine 3-monooxygenase</fullName>
        <ecNumber evidence="9">1.14.13.9</ecNumber>
    </recommendedName>
    <alternativeName>
        <fullName evidence="9">Kynurenine 3-hydroxylase</fullName>
    </alternativeName>
</protein>
<dbReference type="OrthoDB" id="9766816at2"/>
<reference evidence="11 12" key="1">
    <citation type="submission" date="2017-12" db="EMBL/GenBank/DDBJ databases">
        <title>The draft genome sequence of Brumimicrobium saltpan LHR20.</title>
        <authorList>
            <person name="Do Z.-J."/>
            <person name="Luo H.-R."/>
        </authorList>
    </citation>
    <scope>NUCLEOTIDE SEQUENCE [LARGE SCALE GENOMIC DNA]</scope>
    <source>
        <strain evidence="11 12">LHR20</strain>
    </source>
</reference>
<dbReference type="PANTHER" id="PTHR46028">
    <property type="entry name" value="KYNURENINE 3-MONOOXYGENASE"/>
    <property type="match status" value="1"/>
</dbReference>
<evidence type="ECO:0000256" key="4">
    <source>
        <dbReference type="ARBA" id="ARBA00022827"/>
    </source>
</evidence>
<dbReference type="Gene3D" id="3.50.50.60">
    <property type="entry name" value="FAD/NAD(P)-binding domain"/>
    <property type="match status" value="1"/>
</dbReference>
<accession>A0A2I0R5T8</accession>
<dbReference type="GO" id="GO:0043420">
    <property type="term" value="P:anthranilate metabolic process"/>
    <property type="evidence" value="ECO:0007669"/>
    <property type="project" value="UniProtKB-UniRule"/>
</dbReference>
<keyword evidence="5 9" id="KW-0521">NADP</keyword>
<dbReference type="FunFam" id="3.50.50.60:FF:000185">
    <property type="entry name" value="Kynurenine 3-monooxygenase"/>
    <property type="match status" value="1"/>
</dbReference>
<evidence type="ECO:0000256" key="2">
    <source>
        <dbReference type="ARBA" id="ARBA00022630"/>
    </source>
</evidence>
<dbReference type="EMBL" id="PJNI01000001">
    <property type="protein sequence ID" value="PKR81943.1"/>
    <property type="molecule type" value="Genomic_DNA"/>
</dbReference>
<evidence type="ECO:0000313" key="11">
    <source>
        <dbReference type="EMBL" id="PKR81943.1"/>
    </source>
</evidence>
<dbReference type="PANTHER" id="PTHR46028:SF2">
    <property type="entry name" value="KYNURENINE 3-MONOOXYGENASE"/>
    <property type="match status" value="1"/>
</dbReference>
<dbReference type="EC" id="1.14.13.9" evidence="9"/>
<dbReference type="Pfam" id="PF01494">
    <property type="entry name" value="FAD_binding_3"/>
    <property type="match status" value="1"/>
</dbReference>
<comment type="catalytic activity">
    <reaction evidence="8 9">
        <text>L-kynurenine + NADPH + O2 + H(+) = 3-hydroxy-L-kynurenine + NADP(+) + H2O</text>
        <dbReference type="Rhea" id="RHEA:20545"/>
        <dbReference type="ChEBI" id="CHEBI:15377"/>
        <dbReference type="ChEBI" id="CHEBI:15378"/>
        <dbReference type="ChEBI" id="CHEBI:15379"/>
        <dbReference type="ChEBI" id="CHEBI:57783"/>
        <dbReference type="ChEBI" id="CHEBI:57959"/>
        <dbReference type="ChEBI" id="CHEBI:58125"/>
        <dbReference type="ChEBI" id="CHEBI:58349"/>
        <dbReference type="EC" id="1.14.13.9"/>
    </reaction>
</comment>
<dbReference type="InterPro" id="IPR002938">
    <property type="entry name" value="FAD-bd"/>
</dbReference>
<dbReference type="GO" id="GO:0071949">
    <property type="term" value="F:FAD binding"/>
    <property type="evidence" value="ECO:0007669"/>
    <property type="project" value="InterPro"/>
</dbReference>
<comment type="similarity">
    <text evidence="9">Belongs to the aromatic-ring hydroxylase family. KMO subfamily.</text>
</comment>
<keyword evidence="4 9" id="KW-0274">FAD</keyword>